<sequence>MIRLIHRDPLFEKQLDALRKGNRKAQIAAREVDEIIARLVQERRIPDCLHETTKSGEQRLKNCLKYDLGCGYRLITLREEDCLHIAFIGTHDECDRWLVNKKRLQPILWKSRSVTIEVPEPSLSSDEPPFEDSDAFLTDPSEDFPPIEEKYLRMVFRGLIERSAEHPIPETETHSCDHHPL</sequence>
<dbReference type="AlphaFoldDB" id="A0A7C4RT08"/>
<gene>
    <name evidence="2" type="ORF">ENS29_10955</name>
</gene>
<feature type="region of interest" description="Disordered" evidence="1">
    <location>
        <begin position="119"/>
        <end position="144"/>
    </location>
</feature>
<dbReference type="EMBL" id="DSUH01000251">
    <property type="protein sequence ID" value="HGU33360.1"/>
    <property type="molecule type" value="Genomic_DNA"/>
</dbReference>
<organism evidence="2">
    <name type="scientific">Desulfatirhabdium butyrativorans</name>
    <dbReference type="NCBI Taxonomy" id="340467"/>
    <lineage>
        <taxon>Bacteria</taxon>
        <taxon>Pseudomonadati</taxon>
        <taxon>Thermodesulfobacteriota</taxon>
        <taxon>Desulfobacteria</taxon>
        <taxon>Desulfobacterales</taxon>
        <taxon>Desulfatirhabdiaceae</taxon>
        <taxon>Desulfatirhabdium</taxon>
    </lineage>
</organism>
<feature type="compositionally biased region" description="Acidic residues" evidence="1">
    <location>
        <begin position="128"/>
        <end position="144"/>
    </location>
</feature>
<name>A0A7C4RT08_9BACT</name>
<evidence type="ECO:0000256" key="1">
    <source>
        <dbReference type="SAM" id="MobiDB-lite"/>
    </source>
</evidence>
<comment type="caution">
    <text evidence="2">The sequence shown here is derived from an EMBL/GenBank/DDBJ whole genome shotgun (WGS) entry which is preliminary data.</text>
</comment>
<reference evidence="2" key="1">
    <citation type="journal article" date="2020" name="mSystems">
        <title>Genome- and Community-Level Interaction Insights into Carbon Utilization and Element Cycling Functions of Hydrothermarchaeota in Hydrothermal Sediment.</title>
        <authorList>
            <person name="Zhou Z."/>
            <person name="Liu Y."/>
            <person name="Xu W."/>
            <person name="Pan J."/>
            <person name="Luo Z.H."/>
            <person name="Li M."/>
        </authorList>
    </citation>
    <scope>NUCLEOTIDE SEQUENCE [LARGE SCALE GENOMIC DNA]</scope>
    <source>
        <strain evidence="2">SpSt-477</strain>
    </source>
</reference>
<evidence type="ECO:0000313" key="2">
    <source>
        <dbReference type="EMBL" id="HGU33360.1"/>
    </source>
</evidence>
<accession>A0A7C4RT08</accession>
<protein>
    <submittedName>
        <fullName evidence="2">Uncharacterized protein</fullName>
    </submittedName>
</protein>
<proteinExistence type="predicted"/>